<dbReference type="EMBL" id="JBHSBM010000060">
    <property type="protein sequence ID" value="MFC4062800.1"/>
    <property type="molecule type" value="Genomic_DNA"/>
</dbReference>
<accession>A0ABV8II74</accession>
<gene>
    <name evidence="1" type="ORF">ACFOWE_31300</name>
</gene>
<evidence type="ECO:0000313" key="1">
    <source>
        <dbReference type="EMBL" id="MFC4062800.1"/>
    </source>
</evidence>
<proteinExistence type="predicted"/>
<evidence type="ECO:0000313" key="2">
    <source>
        <dbReference type="Proteomes" id="UP001595850"/>
    </source>
</evidence>
<sequence length="69" mass="7746">MSLLLLVGISVVLFLALIGAAAVAVAGWFVAPIVRDSWRAHRRIARDRAVRRRRDQMRLAAGRTRGRRP</sequence>
<comment type="caution">
    <text evidence="1">The sequence shown here is derived from an EMBL/GenBank/DDBJ whole genome shotgun (WGS) entry which is preliminary data.</text>
</comment>
<dbReference type="Proteomes" id="UP001595850">
    <property type="component" value="Unassembled WGS sequence"/>
</dbReference>
<dbReference type="RefSeq" id="WP_377294241.1">
    <property type="nucleotide sequence ID" value="NZ_JBHSBM010000060.1"/>
</dbReference>
<name>A0ABV8II74_9ACTN</name>
<reference evidence="2" key="1">
    <citation type="journal article" date="2019" name="Int. J. Syst. Evol. Microbiol.">
        <title>The Global Catalogue of Microorganisms (GCM) 10K type strain sequencing project: providing services to taxonomists for standard genome sequencing and annotation.</title>
        <authorList>
            <consortium name="The Broad Institute Genomics Platform"/>
            <consortium name="The Broad Institute Genome Sequencing Center for Infectious Disease"/>
            <person name="Wu L."/>
            <person name="Ma J."/>
        </authorList>
    </citation>
    <scope>NUCLEOTIDE SEQUENCE [LARGE SCALE GENOMIC DNA]</scope>
    <source>
        <strain evidence="2">TBRC 4489</strain>
    </source>
</reference>
<organism evidence="1 2">
    <name type="scientific">Planomonospora corallina</name>
    <dbReference type="NCBI Taxonomy" id="1806052"/>
    <lineage>
        <taxon>Bacteria</taxon>
        <taxon>Bacillati</taxon>
        <taxon>Actinomycetota</taxon>
        <taxon>Actinomycetes</taxon>
        <taxon>Streptosporangiales</taxon>
        <taxon>Streptosporangiaceae</taxon>
        <taxon>Planomonospora</taxon>
    </lineage>
</organism>
<keyword evidence="2" id="KW-1185">Reference proteome</keyword>
<protein>
    <submittedName>
        <fullName evidence="1">Uncharacterized protein</fullName>
    </submittedName>
</protein>